<protein>
    <submittedName>
        <fullName evidence="6">WD40 repeat protein</fullName>
    </submittedName>
</protein>
<evidence type="ECO:0000313" key="6">
    <source>
        <dbReference type="EMBL" id="MBB4764727.1"/>
    </source>
</evidence>
<dbReference type="CDD" id="cd00200">
    <property type="entry name" value="WD40"/>
    <property type="match status" value="1"/>
</dbReference>
<feature type="repeat" description="WD" evidence="3">
    <location>
        <begin position="453"/>
        <end position="494"/>
    </location>
</feature>
<accession>A0A7W7I1J0</accession>
<dbReference type="AlphaFoldDB" id="A0A7W7I1J0"/>
<gene>
    <name evidence="6" type="ORF">BJ971_005283</name>
</gene>
<feature type="repeat" description="WD" evidence="3">
    <location>
        <begin position="496"/>
        <end position="537"/>
    </location>
</feature>
<keyword evidence="2" id="KW-0677">Repeat</keyword>
<name>A0A7W7I1J0_9ACTN</name>
<evidence type="ECO:0000256" key="1">
    <source>
        <dbReference type="ARBA" id="ARBA00022574"/>
    </source>
</evidence>
<dbReference type="InterPro" id="IPR020472">
    <property type="entry name" value="WD40_PAC1"/>
</dbReference>
<dbReference type="PROSITE" id="PS50082">
    <property type="entry name" value="WD_REPEATS_2"/>
    <property type="match status" value="7"/>
</dbReference>
<feature type="repeat" description="WD" evidence="3">
    <location>
        <begin position="582"/>
        <end position="614"/>
    </location>
</feature>
<evidence type="ECO:0000256" key="2">
    <source>
        <dbReference type="ARBA" id="ARBA00022737"/>
    </source>
</evidence>
<dbReference type="SUPFAM" id="SSF50978">
    <property type="entry name" value="WD40 repeat-like"/>
    <property type="match status" value="1"/>
</dbReference>
<comment type="caution">
    <text evidence="6">The sequence shown here is derived from an EMBL/GenBank/DDBJ whole genome shotgun (WGS) entry which is preliminary data.</text>
</comment>
<keyword evidence="7" id="KW-1185">Reference proteome</keyword>
<dbReference type="SMART" id="SM00320">
    <property type="entry name" value="WD40"/>
    <property type="match status" value="7"/>
</dbReference>
<evidence type="ECO:0000256" key="3">
    <source>
        <dbReference type="PROSITE-ProRule" id="PRU00221"/>
    </source>
</evidence>
<dbReference type="PANTHER" id="PTHR19879">
    <property type="entry name" value="TRANSCRIPTION INITIATION FACTOR TFIID"/>
    <property type="match status" value="1"/>
</dbReference>
<dbReference type="Pfam" id="PF00400">
    <property type="entry name" value="WD40"/>
    <property type="match status" value="7"/>
</dbReference>
<reference evidence="6 7" key="1">
    <citation type="submission" date="2020-08" db="EMBL/GenBank/DDBJ databases">
        <title>Sequencing the genomes of 1000 actinobacteria strains.</title>
        <authorList>
            <person name="Klenk H.-P."/>
        </authorList>
    </citation>
    <scope>NUCLEOTIDE SEQUENCE [LARGE SCALE GENOMIC DNA]</scope>
    <source>
        <strain evidence="6 7">DSM 43149</strain>
    </source>
</reference>
<dbReference type="Proteomes" id="UP000578112">
    <property type="component" value="Unassembled WGS sequence"/>
</dbReference>
<feature type="domain" description="CHAT" evidence="5">
    <location>
        <begin position="72"/>
        <end position="341"/>
    </location>
</feature>
<feature type="region of interest" description="Disordered" evidence="4">
    <location>
        <begin position="374"/>
        <end position="393"/>
    </location>
</feature>
<feature type="repeat" description="WD" evidence="3">
    <location>
        <begin position="668"/>
        <end position="705"/>
    </location>
</feature>
<dbReference type="Gene3D" id="2.130.10.10">
    <property type="entry name" value="YVTN repeat-like/Quinoprotein amine dehydrogenase"/>
    <property type="match status" value="3"/>
</dbReference>
<dbReference type="PROSITE" id="PS50294">
    <property type="entry name" value="WD_REPEATS_REGION"/>
    <property type="match status" value="6"/>
</dbReference>
<feature type="repeat" description="WD" evidence="3">
    <location>
        <begin position="625"/>
        <end position="657"/>
    </location>
</feature>
<feature type="repeat" description="WD" evidence="3">
    <location>
        <begin position="539"/>
        <end position="580"/>
    </location>
</feature>
<feature type="repeat" description="WD" evidence="3">
    <location>
        <begin position="419"/>
        <end position="451"/>
    </location>
</feature>
<dbReference type="PANTHER" id="PTHR19879:SF9">
    <property type="entry name" value="TRANSCRIPTION INITIATION FACTOR TFIID SUBUNIT 5"/>
    <property type="match status" value="1"/>
</dbReference>
<evidence type="ECO:0000259" key="5">
    <source>
        <dbReference type="Pfam" id="PF12770"/>
    </source>
</evidence>
<dbReference type="Pfam" id="PF12770">
    <property type="entry name" value="CHAT"/>
    <property type="match status" value="1"/>
</dbReference>
<dbReference type="InterPro" id="IPR001680">
    <property type="entry name" value="WD40_rpt"/>
</dbReference>
<dbReference type="InterPro" id="IPR024983">
    <property type="entry name" value="CHAT_dom"/>
</dbReference>
<keyword evidence="1 3" id="KW-0853">WD repeat</keyword>
<dbReference type="EMBL" id="JACHNH010000001">
    <property type="protein sequence ID" value="MBB4764727.1"/>
    <property type="molecule type" value="Genomic_DNA"/>
</dbReference>
<dbReference type="InterPro" id="IPR015943">
    <property type="entry name" value="WD40/YVTN_repeat-like_dom_sf"/>
</dbReference>
<sequence length="705" mass="74077">MSVFELSVDRAAGSGSYGVQVVRSPAGEAAADFDVDVEALLAQREPIQAALLASSAATRGRLTSVEKPVRDLGTELFAALFSSPGVAGRYQASLAMARDRGEALRVVLRVNPPELAALPWEAMFDAEAGGYLCRSEPLVRRVPVPGALTPLSVTAPLRILGIVSAPRGLAALDVDREREQLEAALRAPIGAGTVELTWAPAATWEAIQELLLTERWHVVHFIGHGDFDVDDAEGILALVGHDGRVNRVSAGSFADLLREARPTPRLVVLNSCASATSGAHDLFSGTAASLVRSGIRAVAAMQFAVTDRAAIAFSRAFYIALAHGRGVDEAVHSGRVGILGTAGHTLEWLTPVLYLRGDNAHLFSITAPLSAPAPAPALDEPVAREEPDPAGPPPGHCLRTIQGAPAGWWKRNLVLGGASVPFGPDGRVLATANGDKTLQLWDPATGRRAGHPLTGHTGRVWSAAFSPDGRLLASGSADTTVRLWDPATGQPIGQPLTGHTDWVRSVAFSPDGRLLASGSDDKTIRLWDPDTGQLIGVPLTGHTGRVAPAAFSPDGRLLASGGADRTVRLWDPATGQAIGLPLTGHTDWVRSIAFSPDGRLLASGSDDKTIRLWDPDTGLPAGQPLTGHTDWVWSVAFSPDGRVLASAGNDKTVRLWDPATGLPAGPNLTGHVYPVRSLAFSPDGQLLASLDVAHTIRIWAPVTPR</sequence>
<evidence type="ECO:0000256" key="4">
    <source>
        <dbReference type="SAM" id="MobiDB-lite"/>
    </source>
</evidence>
<evidence type="ECO:0000313" key="7">
    <source>
        <dbReference type="Proteomes" id="UP000578112"/>
    </source>
</evidence>
<dbReference type="PRINTS" id="PR00320">
    <property type="entry name" value="GPROTEINBRPT"/>
</dbReference>
<dbReference type="InterPro" id="IPR036322">
    <property type="entry name" value="WD40_repeat_dom_sf"/>
</dbReference>
<organism evidence="6 7">
    <name type="scientific">Actinoplanes digitatis</name>
    <dbReference type="NCBI Taxonomy" id="1868"/>
    <lineage>
        <taxon>Bacteria</taxon>
        <taxon>Bacillati</taxon>
        <taxon>Actinomycetota</taxon>
        <taxon>Actinomycetes</taxon>
        <taxon>Micromonosporales</taxon>
        <taxon>Micromonosporaceae</taxon>
        <taxon>Actinoplanes</taxon>
    </lineage>
</organism>
<proteinExistence type="predicted"/>
<dbReference type="RefSeq" id="WP_184995885.1">
    <property type="nucleotide sequence ID" value="NZ_BOMK01000003.1"/>
</dbReference>